<feature type="transmembrane region" description="Helical" evidence="1">
    <location>
        <begin position="107"/>
        <end position="125"/>
    </location>
</feature>
<reference evidence="2 3" key="1">
    <citation type="submission" date="2024-09" db="EMBL/GenBank/DDBJ databases">
        <authorList>
            <person name="Sun Q."/>
            <person name="Mori K."/>
        </authorList>
    </citation>
    <scope>NUCLEOTIDE SEQUENCE [LARGE SCALE GENOMIC DNA]</scope>
    <source>
        <strain evidence="2 3">NCAIM B.02529</strain>
    </source>
</reference>
<evidence type="ECO:0000313" key="3">
    <source>
        <dbReference type="Proteomes" id="UP001589836"/>
    </source>
</evidence>
<dbReference type="Proteomes" id="UP001589836">
    <property type="component" value="Unassembled WGS sequence"/>
</dbReference>
<dbReference type="RefSeq" id="WP_377350451.1">
    <property type="nucleotide sequence ID" value="NZ_JBHLTP010000013.1"/>
</dbReference>
<name>A0ABV6LSF8_9BACI</name>
<dbReference type="Pfam" id="PF13346">
    <property type="entry name" value="ABC2_membrane_5"/>
    <property type="match status" value="1"/>
</dbReference>
<comment type="caution">
    <text evidence="2">The sequence shown here is derived from an EMBL/GenBank/DDBJ whole genome shotgun (WGS) entry which is preliminary data.</text>
</comment>
<feature type="transmembrane region" description="Helical" evidence="1">
    <location>
        <begin position="16"/>
        <end position="45"/>
    </location>
</feature>
<accession>A0ABV6LSF8</accession>
<evidence type="ECO:0000313" key="2">
    <source>
        <dbReference type="EMBL" id="MFC0525322.1"/>
    </source>
</evidence>
<sequence length="202" mass="22418">MLNLIGKDIVLQKKTLLILLAGLCVYLALDVSSIWVGIVFSIVLYTNTFALDEKSSTHTLLNALPYTRKEVVSSKYIVAMLFTLLVAGAIFIGNLAFHGEIIPWKNIFLIIAIALTAASIILPFCYKFKSSYLSIGSIVAFGLYLLIVTFVVPNLNDRIGEWTLVVLSSESTQLYLIMAALVMVLYIFSGLLSIRIYRNKVL</sequence>
<dbReference type="PANTHER" id="PTHR41309:SF2">
    <property type="entry name" value="MEMBRANE PROTEIN"/>
    <property type="match status" value="1"/>
</dbReference>
<dbReference type="PANTHER" id="PTHR41309">
    <property type="entry name" value="MEMBRANE PROTEIN-RELATED"/>
    <property type="match status" value="1"/>
</dbReference>
<gene>
    <name evidence="2" type="ORF">ACFFGV_17200</name>
</gene>
<protein>
    <submittedName>
        <fullName evidence="2">ABC-2 transporter permease</fullName>
    </submittedName>
</protein>
<dbReference type="InterPro" id="IPR025699">
    <property type="entry name" value="ABC2_memb-like"/>
</dbReference>
<evidence type="ECO:0000256" key="1">
    <source>
        <dbReference type="SAM" id="Phobius"/>
    </source>
</evidence>
<keyword evidence="1" id="KW-1133">Transmembrane helix</keyword>
<keyword evidence="1" id="KW-0812">Transmembrane</keyword>
<proteinExistence type="predicted"/>
<feature type="transmembrane region" description="Helical" evidence="1">
    <location>
        <begin position="76"/>
        <end position="95"/>
    </location>
</feature>
<keyword evidence="1" id="KW-0472">Membrane</keyword>
<dbReference type="EMBL" id="JBHLTP010000013">
    <property type="protein sequence ID" value="MFC0525322.1"/>
    <property type="molecule type" value="Genomic_DNA"/>
</dbReference>
<keyword evidence="3" id="KW-1185">Reference proteome</keyword>
<organism evidence="2 3">
    <name type="scientific">Pontibacillus salicampi</name>
    <dbReference type="NCBI Taxonomy" id="1449801"/>
    <lineage>
        <taxon>Bacteria</taxon>
        <taxon>Bacillati</taxon>
        <taxon>Bacillota</taxon>
        <taxon>Bacilli</taxon>
        <taxon>Bacillales</taxon>
        <taxon>Bacillaceae</taxon>
        <taxon>Pontibacillus</taxon>
    </lineage>
</organism>
<feature type="transmembrane region" description="Helical" evidence="1">
    <location>
        <begin position="172"/>
        <end position="194"/>
    </location>
</feature>
<feature type="transmembrane region" description="Helical" evidence="1">
    <location>
        <begin position="132"/>
        <end position="152"/>
    </location>
</feature>